<dbReference type="AlphaFoldDB" id="A0A914CYU6"/>
<dbReference type="InterPro" id="IPR038412">
    <property type="entry name" value="Pepsin-I3_sf"/>
</dbReference>
<accession>A0A914CYU6</accession>
<dbReference type="WBParaSite" id="ACRNAN_scaffold16492.g30410.t2">
    <property type="protein sequence ID" value="ACRNAN_scaffold16492.g30410.t2"/>
    <property type="gene ID" value="ACRNAN_scaffold16492.g30410"/>
</dbReference>
<proteinExistence type="predicted"/>
<evidence type="ECO:0000313" key="2">
    <source>
        <dbReference type="WBParaSite" id="ACRNAN_scaffold16492.g30410.t2"/>
    </source>
</evidence>
<protein>
    <submittedName>
        <fullName evidence="2">Uncharacterized protein</fullName>
    </submittedName>
</protein>
<name>A0A914CYU6_9BILA</name>
<sequence length="192" mass="22742">KEVRSVMSKMNVLVLFAQITNKKFNVEKEVRSVMSKTNVLVLFAQITRLKFNAEKEVRSVMSKITVRVLFAQITRLKFNAEVRYDRNLKIPFRKKSVRSNPKFRNDRSCTYKDGYIYENGHSRAQTRQEKARLDEFNRKLADYNGRVKQSSRTFTRDMTERIFQEDVTMAPWPQMPDLPCFCDSCQNIKFES</sequence>
<reference evidence="2" key="1">
    <citation type="submission" date="2022-11" db="UniProtKB">
        <authorList>
            <consortium name="WormBaseParasite"/>
        </authorList>
    </citation>
    <scope>IDENTIFICATION</scope>
</reference>
<organism evidence="1 2">
    <name type="scientific">Acrobeloides nanus</name>
    <dbReference type="NCBI Taxonomy" id="290746"/>
    <lineage>
        <taxon>Eukaryota</taxon>
        <taxon>Metazoa</taxon>
        <taxon>Ecdysozoa</taxon>
        <taxon>Nematoda</taxon>
        <taxon>Chromadorea</taxon>
        <taxon>Rhabditida</taxon>
        <taxon>Tylenchina</taxon>
        <taxon>Cephalobomorpha</taxon>
        <taxon>Cephaloboidea</taxon>
        <taxon>Cephalobidae</taxon>
        <taxon>Acrobeloides</taxon>
    </lineage>
</organism>
<keyword evidence="1" id="KW-1185">Reference proteome</keyword>
<evidence type="ECO:0000313" key="1">
    <source>
        <dbReference type="Proteomes" id="UP000887540"/>
    </source>
</evidence>
<dbReference type="Gene3D" id="3.30.1120.50">
    <property type="entry name" value="Pepsin inhibitor-3"/>
    <property type="match status" value="1"/>
</dbReference>
<dbReference type="Proteomes" id="UP000887540">
    <property type="component" value="Unplaced"/>
</dbReference>